<keyword evidence="4" id="KW-1185">Reference proteome</keyword>
<dbReference type="RefSeq" id="WP_015708938.1">
    <property type="nucleotide sequence ID" value="NC_015578.1"/>
</dbReference>
<evidence type="ECO:0000313" key="4">
    <source>
        <dbReference type="Proteomes" id="UP000009223"/>
    </source>
</evidence>
<dbReference type="Gene3D" id="3.90.780.10">
    <property type="entry name" value="5'-Nucleotidase, C-terminal domain"/>
    <property type="match status" value="1"/>
</dbReference>
<name>F5YH71_TREPZ</name>
<dbReference type="Pfam" id="PF02872">
    <property type="entry name" value="5_nucleotid_C"/>
    <property type="match status" value="1"/>
</dbReference>
<accession>F5YH71</accession>
<feature type="region of interest" description="Disordered" evidence="1">
    <location>
        <begin position="222"/>
        <end position="243"/>
    </location>
</feature>
<dbReference type="GO" id="GO:0009166">
    <property type="term" value="P:nucleotide catabolic process"/>
    <property type="evidence" value="ECO:0007669"/>
    <property type="project" value="InterPro"/>
</dbReference>
<dbReference type="InterPro" id="IPR013783">
    <property type="entry name" value="Ig-like_fold"/>
</dbReference>
<dbReference type="HOGENOM" id="CLU_449725_0_0_12"/>
<dbReference type="Pfam" id="PF00041">
    <property type="entry name" value="fn3"/>
    <property type="match status" value="1"/>
</dbReference>
<evidence type="ECO:0000256" key="1">
    <source>
        <dbReference type="SAM" id="MobiDB-lite"/>
    </source>
</evidence>
<dbReference type="CDD" id="cd00063">
    <property type="entry name" value="FN3"/>
    <property type="match status" value="3"/>
</dbReference>
<proteinExistence type="predicted"/>
<feature type="compositionally biased region" description="Polar residues" evidence="1">
    <location>
        <begin position="222"/>
        <end position="234"/>
    </location>
</feature>
<dbReference type="PROSITE" id="PS50853">
    <property type="entry name" value="FN3"/>
    <property type="match status" value="2"/>
</dbReference>
<dbReference type="InterPro" id="IPR008334">
    <property type="entry name" value="5'-Nucleotdase_C"/>
</dbReference>
<dbReference type="EMBL" id="CP001843">
    <property type="protein sequence ID" value="AEF86457.1"/>
    <property type="molecule type" value="Genomic_DNA"/>
</dbReference>
<dbReference type="OrthoDB" id="356700at2"/>
<protein>
    <submittedName>
        <fullName evidence="3">Fibronectin type III domain protein</fullName>
    </submittedName>
</protein>
<dbReference type="eggNOG" id="COG4733">
    <property type="taxonomic scope" value="Bacteria"/>
</dbReference>
<sequence>MKNPIIPGVLLFIALCFSSCESNPEQDKLPLSGPKSIQLTARNESIVVQWSKVASAQGVAPYYAVYYSTNPNPGSAIQWAYLEAPEMNLVTSTITGLKNYVTYYVWVKTFFPGLGESDFSPTEYTNPIPPPQKPGNITLKALEEMLELSWDSVTDAFTYKIFCIPGDSAEESPPDGTMVMEVPNRETKSGGVVFKLADDTRLVNTTAYTLWVQAVNTAGESPYTKTNGTPQSAVSVPAQPPEKPTLTVGNKKIFVTWNQVSGVPHYTISYGTSNNFSESVTRTDTVPADTPIVSTEITGLINGTSYYVWVQSSNSKGNSAPSEAATAAPVAKPAINYNNLQFELGRASADFIFAVDLPPSVWFFNGRPSTDRLTRFQEAAIGNLFCDGAAWYIRNNYPEEIFDFVFLNGSFVNNPLPKGSISIGTMMNAVTPDGRSDKACLITLKGDRLIELFNDVADVPHTGHGSSNTGWFIMVSAEARYTIQYYKPPELSEWTSPDEIIRGTSEPYYHGWIKEGTLKINGQPIDVNKEYRILTTDYLARGEWYTTFPLYGTNKKIFPIQMWKTVSEYIYDQSVITPKLDGRVKIEGGVPLPPPWEPGNLINNDPPLW</sequence>
<organism evidence="3 4">
    <name type="scientific">Treponema primitia (strain ATCC BAA-887 / DSM 12427 / ZAS-2)</name>
    <dbReference type="NCBI Taxonomy" id="545694"/>
    <lineage>
        <taxon>Bacteria</taxon>
        <taxon>Pseudomonadati</taxon>
        <taxon>Spirochaetota</taxon>
        <taxon>Spirochaetia</taxon>
        <taxon>Spirochaetales</taxon>
        <taxon>Treponemataceae</taxon>
        <taxon>Treponema</taxon>
    </lineage>
</organism>
<feature type="domain" description="Fibronectin type-III" evidence="2">
    <location>
        <begin position="240"/>
        <end position="334"/>
    </location>
</feature>
<dbReference type="SMART" id="SM00060">
    <property type="entry name" value="FN3"/>
    <property type="match status" value="3"/>
</dbReference>
<evidence type="ECO:0000313" key="3">
    <source>
        <dbReference type="EMBL" id="AEF86457.1"/>
    </source>
</evidence>
<dbReference type="SUPFAM" id="SSF55816">
    <property type="entry name" value="5'-nucleotidase (syn. UDP-sugar hydrolase), C-terminal domain"/>
    <property type="match status" value="1"/>
</dbReference>
<feature type="domain" description="Fibronectin type-III" evidence="2">
    <location>
        <begin position="30"/>
        <end position="131"/>
    </location>
</feature>
<dbReference type="AlphaFoldDB" id="F5YH71"/>
<dbReference type="InterPro" id="IPR006179">
    <property type="entry name" value="5_nucleotidase/apyrase"/>
</dbReference>
<dbReference type="Gene3D" id="2.60.40.10">
    <property type="entry name" value="Immunoglobulins"/>
    <property type="match status" value="3"/>
</dbReference>
<dbReference type="Proteomes" id="UP000009223">
    <property type="component" value="Chromosome"/>
</dbReference>
<gene>
    <name evidence="3" type="ordered locus">TREPR_1134</name>
</gene>
<dbReference type="PANTHER" id="PTHR11575">
    <property type="entry name" value="5'-NUCLEOTIDASE-RELATED"/>
    <property type="match status" value="1"/>
</dbReference>
<evidence type="ECO:0000259" key="2">
    <source>
        <dbReference type="PROSITE" id="PS50853"/>
    </source>
</evidence>
<dbReference type="InterPro" id="IPR036116">
    <property type="entry name" value="FN3_sf"/>
</dbReference>
<dbReference type="InterPro" id="IPR003961">
    <property type="entry name" value="FN3_dom"/>
</dbReference>
<dbReference type="GO" id="GO:0016787">
    <property type="term" value="F:hydrolase activity"/>
    <property type="evidence" value="ECO:0007669"/>
    <property type="project" value="InterPro"/>
</dbReference>
<dbReference type="KEGG" id="tpi:TREPR_1134"/>
<dbReference type="eggNOG" id="COG0737">
    <property type="taxonomic scope" value="Bacteria"/>
</dbReference>
<dbReference type="STRING" id="545694.TREPR_1134"/>
<dbReference type="InterPro" id="IPR036907">
    <property type="entry name" value="5'-Nucleotdase_C_sf"/>
</dbReference>
<dbReference type="PANTHER" id="PTHR11575:SF24">
    <property type="entry name" value="5'-NUCLEOTIDASE"/>
    <property type="match status" value="1"/>
</dbReference>
<dbReference type="SUPFAM" id="SSF49265">
    <property type="entry name" value="Fibronectin type III"/>
    <property type="match status" value="2"/>
</dbReference>
<reference evidence="3 4" key="2">
    <citation type="journal article" date="2011" name="ISME J.">
        <title>RNA-seq reveals cooperative metabolic interactions between two termite-gut spirochete species in co-culture.</title>
        <authorList>
            <person name="Rosenthal A.Z."/>
            <person name="Matson E.G."/>
            <person name="Eldar A."/>
            <person name="Leadbetter J.R."/>
        </authorList>
    </citation>
    <scope>NUCLEOTIDE SEQUENCE [LARGE SCALE GENOMIC DNA]</scope>
    <source>
        <strain evidence="4">ATCC BAA-887 / DSM 12427 / ZAS-2</strain>
    </source>
</reference>
<reference evidence="4" key="1">
    <citation type="submission" date="2009-12" db="EMBL/GenBank/DDBJ databases">
        <title>Complete sequence of Treponema primitia strain ZAS-2.</title>
        <authorList>
            <person name="Tetu S.G."/>
            <person name="Matson E."/>
            <person name="Ren Q."/>
            <person name="Seshadri R."/>
            <person name="Elbourne L."/>
            <person name="Hassan K.A."/>
            <person name="Durkin A."/>
            <person name="Radune D."/>
            <person name="Mohamoud Y."/>
            <person name="Shay R."/>
            <person name="Jin S."/>
            <person name="Zhang X."/>
            <person name="Lucey K."/>
            <person name="Ballor N.R."/>
            <person name="Ottesen E."/>
            <person name="Rosenthal R."/>
            <person name="Allen A."/>
            <person name="Leadbetter J.R."/>
            <person name="Paulsen I.T."/>
        </authorList>
    </citation>
    <scope>NUCLEOTIDE SEQUENCE [LARGE SCALE GENOMIC DNA]</scope>
    <source>
        <strain evidence="4">ATCC BAA-887 / DSM 12427 / ZAS-2</strain>
    </source>
</reference>